<evidence type="ECO:0000313" key="11">
    <source>
        <dbReference type="Proteomes" id="UP000281915"/>
    </source>
</evidence>
<dbReference type="GO" id="GO:0000156">
    <property type="term" value="F:phosphorelay response regulator activity"/>
    <property type="evidence" value="ECO:0007669"/>
    <property type="project" value="TreeGrafter"/>
</dbReference>
<dbReference type="Pfam" id="PF00486">
    <property type="entry name" value="Trans_reg_C"/>
    <property type="match status" value="1"/>
</dbReference>
<accession>A0A3M8CMN4</accession>
<dbReference type="InterPro" id="IPR001789">
    <property type="entry name" value="Sig_transdc_resp-reg_receiver"/>
</dbReference>
<sequence>MKQILLIEDETPIAEMLQAYLEQAEFAVTWDAGEGNVLDVFLRCRPDLVLLDLMLPDNDGLDILQQIRKYGSCPVIILTARGSVPDRLEGLQRGADDYISKPFDPDEVVARVQAVLRRSAYLEDSEVVRLGRLIVDYTARTVALYDRQIVLTPRDWSLLAFLVRHPNQCFSRLQLLDQVWGIDYAGGDRAVDASIKRIRQSLQEWPTSEGEIQTIRGTGYILHVK</sequence>
<keyword evidence="4 7" id="KW-0238">DNA-binding</keyword>
<dbReference type="AlphaFoldDB" id="A0A3M8CMN4"/>
<evidence type="ECO:0000259" key="8">
    <source>
        <dbReference type="PROSITE" id="PS50110"/>
    </source>
</evidence>
<evidence type="ECO:0000256" key="1">
    <source>
        <dbReference type="ARBA" id="ARBA00022553"/>
    </source>
</evidence>
<dbReference type="SMART" id="SM00448">
    <property type="entry name" value="REC"/>
    <property type="match status" value="1"/>
</dbReference>
<protein>
    <submittedName>
        <fullName evidence="10">DNA-binding response regulator</fullName>
    </submittedName>
</protein>
<organism evidence="10 11">
    <name type="scientific">Brevibacillus panacihumi</name>
    <dbReference type="NCBI Taxonomy" id="497735"/>
    <lineage>
        <taxon>Bacteria</taxon>
        <taxon>Bacillati</taxon>
        <taxon>Bacillota</taxon>
        <taxon>Bacilli</taxon>
        <taxon>Bacillales</taxon>
        <taxon>Paenibacillaceae</taxon>
        <taxon>Brevibacillus</taxon>
    </lineage>
</organism>
<dbReference type="Proteomes" id="UP000281915">
    <property type="component" value="Unassembled WGS sequence"/>
</dbReference>
<evidence type="ECO:0000256" key="3">
    <source>
        <dbReference type="ARBA" id="ARBA00023015"/>
    </source>
</evidence>
<dbReference type="EMBL" id="RHHT01000033">
    <property type="protein sequence ID" value="RNB77022.1"/>
    <property type="molecule type" value="Genomic_DNA"/>
</dbReference>
<feature type="domain" description="Response regulatory" evidence="8">
    <location>
        <begin position="3"/>
        <end position="116"/>
    </location>
</feature>
<dbReference type="RefSeq" id="WP_122914333.1">
    <property type="nucleotide sequence ID" value="NZ_RHHT01000033.1"/>
</dbReference>
<dbReference type="InterPro" id="IPR036388">
    <property type="entry name" value="WH-like_DNA-bd_sf"/>
</dbReference>
<dbReference type="GO" id="GO:0006355">
    <property type="term" value="P:regulation of DNA-templated transcription"/>
    <property type="evidence" value="ECO:0007669"/>
    <property type="project" value="InterPro"/>
</dbReference>
<dbReference type="Gene3D" id="1.10.10.10">
    <property type="entry name" value="Winged helix-like DNA-binding domain superfamily/Winged helix DNA-binding domain"/>
    <property type="match status" value="1"/>
</dbReference>
<dbReference type="InterPro" id="IPR039420">
    <property type="entry name" value="WalR-like"/>
</dbReference>
<evidence type="ECO:0000259" key="9">
    <source>
        <dbReference type="PROSITE" id="PS51755"/>
    </source>
</evidence>
<dbReference type="PANTHER" id="PTHR48111">
    <property type="entry name" value="REGULATOR OF RPOS"/>
    <property type="match status" value="1"/>
</dbReference>
<name>A0A3M8CMN4_9BACL</name>
<dbReference type="PROSITE" id="PS51755">
    <property type="entry name" value="OMPR_PHOB"/>
    <property type="match status" value="1"/>
</dbReference>
<evidence type="ECO:0000256" key="2">
    <source>
        <dbReference type="ARBA" id="ARBA00023012"/>
    </source>
</evidence>
<dbReference type="InterPro" id="IPR001867">
    <property type="entry name" value="OmpR/PhoB-type_DNA-bd"/>
</dbReference>
<keyword evidence="3" id="KW-0805">Transcription regulation</keyword>
<keyword evidence="5" id="KW-0804">Transcription</keyword>
<dbReference type="GO" id="GO:0032993">
    <property type="term" value="C:protein-DNA complex"/>
    <property type="evidence" value="ECO:0007669"/>
    <property type="project" value="TreeGrafter"/>
</dbReference>
<dbReference type="CDD" id="cd00383">
    <property type="entry name" value="trans_reg_C"/>
    <property type="match status" value="1"/>
</dbReference>
<evidence type="ECO:0000256" key="6">
    <source>
        <dbReference type="PROSITE-ProRule" id="PRU00169"/>
    </source>
</evidence>
<evidence type="ECO:0000256" key="7">
    <source>
        <dbReference type="PROSITE-ProRule" id="PRU01091"/>
    </source>
</evidence>
<dbReference type="SUPFAM" id="SSF52172">
    <property type="entry name" value="CheY-like"/>
    <property type="match status" value="1"/>
</dbReference>
<proteinExistence type="predicted"/>
<dbReference type="SMART" id="SM00862">
    <property type="entry name" value="Trans_reg_C"/>
    <property type="match status" value="1"/>
</dbReference>
<dbReference type="Gene3D" id="3.40.50.2300">
    <property type="match status" value="1"/>
</dbReference>
<evidence type="ECO:0000256" key="4">
    <source>
        <dbReference type="ARBA" id="ARBA00023125"/>
    </source>
</evidence>
<keyword evidence="2" id="KW-0902">Two-component regulatory system</keyword>
<evidence type="ECO:0000256" key="5">
    <source>
        <dbReference type="ARBA" id="ARBA00023163"/>
    </source>
</evidence>
<reference evidence="10 11" key="1">
    <citation type="submission" date="2018-10" db="EMBL/GenBank/DDBJ databases">
        <title>Phylogenomics of Brevibacillus.</title>
        <authorList>
            <person name="Dunlap C."/>
        </authorList>
    </citation>
    <scope>NUCLEOTIDE SEQUENCE [LARGE SCALE GENOMIC DNA]</scope>
    <source>
        <strain evidence="10 11">JCM 15085</strain>
    </source>
</reference>
<dbReference type="GO" id="GO:0005829">
    <property type="term" value="C:cytosol"/>
    <property type="evidence" value="ECO:0007669"/>
    <property type="project" value="TreeGrafter"/>
</dbReference>
<feature type="domain" description="OmpR/PhoB-type" evidence="9">
    <location>
        <begin position="125"/>
        <end position="224"/>
    </location>
</feature>
<dbReference type="GO" id="GO:0000976">
    <property type="term" value="F:transcription cis-regulatory region binding"/>
    <property type="evidence" value="ECO:0007669"/>
    <property type="project" value="TreeGrafter"/>
</dbReference>
<feature type="DNA-binding region" description="OmpR/PhoB-type" evidence="7">
    <location>
        <begin position="125"/>
        <end position="224"/>
    </location>
</feature>
<comment type="caution">
    <text evidence="10">The sequence shown here is derived from an EMBL/GenBank/DDBJ whole genome shotgun (WGS) entry which is preliminary data.</text>
</comment>
<evidence type="ECO:0000313" key="10">
    <source>
        <dbReference type="EMBL" id="RNB77022.1"/>
    </source>
</evidence>
<gene>
    <name evidence="10" type="ORF">EDM58_16625</name>
</gene>
<feature type="modified residue" description="4-aspartylphosphate" evidence="6">
    <location>
        <position position="52"/>
    </location>
</feature>
<dbReference type="InterPro" id="IPR011006">
    <property type="entry name" value="CheY-like_superfamily"/>
</dbReference>
<dbReference type="PROSITE" id="PS50110">
    <property type="entry name" value="RESPONSE_REGULATORY"/>
    <property type="match status" value="1"/>
</dbReference>
<keyword evidence="1 6" id="KW-0597">Phosphoprotein</keyword>
<dbReference type="PANTHER" id="PTHR48111:SF1">
    <property type="entry name" value="TWO-COMPONENT RESPONSE REGULATOR ORR33"/>
    <property type="match status" value="1"/>
</dbReference>
<dbReference type="Pfam" id="PF00072">
    <property type="entry name" value="Response_reg"/>
    <property type="match status" value="1"/>
</dbReference>
<dbReference type="Gene3D" id="6.10.250.690">
    <property type="match status" value="1"/>
</dbReference>